<dbReference type="AlphaFoldDB" id="A0A2S5Z775"/>
<reference evidence="1 2" key="1">
    <citation type="submission" date="2018-01" db="EMBL/GenBank/DDBJ databases">
        <title>Complete genome sequences of the type strains of Marinobacter flavimaris and Marinobacter maroccanus.</title>
        <authorList>
            <person name="Palau M."/>
            <person name="Boujida N."/>
            <person name="Manresa A."/>
            <person name="Minana-Galbis D."/>
        </authorList>
    </citation>
    <scope>NUCLEOTIDE SEQUENCE [LARGE SCALE GENOMIC DNA]</scope>
    <source>
        <strain evidence="1 2">N4</strain>
    </source>
</reference>
<dbReference type="EMBL" id="PSSX01000016">
    <property type="protein sequence ID" value="PPI83223.1"/>
    <property type="molecule type" value="Genomic_DNA"/>
</dbReference>
<evidence type="ECO:0000313" key="2">
    <source>
        <dbReference type="Proteomes" id="UP000239917"/>
    </source>
</evidence>
<comment type="caution">
    <text evidence="1">The sequence shown here is derived from an EMBL/GenBank/DDBJ whole genome shotgun (WGS) entry which is preliminary data.</text>
</comment>
<protein>
    <submittedName>
        <fullName evidence="1">Uncharacterized protein</fullName>
    </submittedName>
</protein>
<keyword evidence="2" id="KW-1185">Reference proteome</keyword>
<name>A0A2S5Z775_9GAMM</name>
<sequence>MSLISKPFDDSGVEMVDEIAQYGTAISKRLEQFRSRHQLRHDTPGGYSGIVIAASICNAMGDSIKRSNQEPFRAEYARAAETFFFEHVSPDAPSNPTPLDDCRSSHELIQVVNTLLADDQILPADGSVSLQTVMMALVWSALTFAMESLPPEQARSYVQQRILHGGSESARH</sequence>
<proteinExistence type="predicted"/>
<dbReference type="RefSeq" id="WP_104322791.1">
    <property type="nucleotide sequence ID" value="NZ_PSSX01000016.1"/>
</dbReference>
<gene>
    <name evidence="1" type="ORF">KEHDKFFH_15740</name>
</gene>
<accession>A0A2S5Z775</accession>
<dbReference type="Proteomes" id="UP000239917">
    <property type="component" value="Unassembled WGS sequence"/>
</dbReference>
<evidence type="ECO:0000313" key="1">
    <source>
        <dbReference type="EMBL" id="PPI83223.1"/>
    </source>
</evidence>
<organism evidence="1 2">
    <name type="scientific">Marinobacter maroccanus</name>
    <dbReference type="NCBI Taxonomy" id="2055143"/>
    <lineage>
        <taxon>Bacteria</taxon>
        <taxon>Pseudomonadati</taxon>
        <taxon>Pseudomonadota</taxon>
        <taxon>Gammaproteobacteria</taxon>
        <taxon>Pseudomonadales</taxon>
        <taxon>Marinobacteraceae</taxon>
        <taxon>Marinobacter</taxon>
    </lineage>
</organism>
<dbReference type="OrthoDB" id="6366907at2"/>